<feature type="compositionally biased region" description="Polar residues" evidence="1">
    <location>
        <begin position="67"/>
        <end position="77"/>
    </location>
</feature>
<dbReference type="Proteomes" id="UP000647133">
    <property type="component" value="Unassembled WGS sequence"/>
</dbReference>
<comment type="caution">
    <text evidence="3">The sequence shown here is derived from an EMBL/GenBank/DDBJ whole genome shotgun (WGS) entry which is preliminary data.</text>
</comment>
<evidence type="ECO:0000313" key="3">
    <source>
        <dbReference type="EMBL" id="MBD8488103.1"/>
    </source>
</evidence>
<feature type="region of interest" description="Disordered" evidence="1">
    <location>
        <begin position="35"/>
        <end position="93"/>
    </location>
</feature>
<evidence type="ECO:0000256" key="2">
    <source>
        <dbReference type="SAM" id="Phobius"/>
    </source>
</evidence>
<evidence type="ECO:0000256" key="1">
    <source>
        <dbReference type="SAM" id="MobiDB-lite"/>
    </source>
</evidence>
<evidence type="ECO:0000313" key="4">
    <source>
        <dbReference type="Proteomes" id="UP000647133"/>
    </source>
</evidence>
<feature type="transmembrane region" description="Helical" evidence="2">
    <location>
        <begin position="243"/>
        <end position="262"/>
    </location>
</feature>
<sequence>MICFKEISRIPQLAFRTLLVIGVMAMSFGCVSKTSEETTNAGPLEEYPSESQADADPVPIDDENTTEKNNQQPSSPATAEPIELPTSENDTEPDIALEDYRAVLAVTEKIKLHERASLVIWIGDKNAEYNPAPGTAVDTEDFPARIGQYARVKPIAPDFEISPLEKGCIRIDPSGSKVIFTLTALREGTFNVRAEIELYDNPNCEGTPVPKTTENLSVLVEVDKGFQWQERLKRAGEIFWDKFFSFWGALVALILGFVIYIIRKFLKKKTGFDGGED</sequence>
<dbReference type="RefSeq" id="WP_192008999.1">
    <property type="nucleotide sequence ID" value="NZ_JACYTQ010000002.1"/>
</dbReference>
<proteinExistence type="predicted"/>
<keyword evidence="4" id="KW-1185">Reference proteome</keyword>
<reference evidence="3 4" key="1">
    <citation type="submission" date="2020-09" db="EMBL/GenBank/DDBJ databases">
        <title>Echinicola sp. CAU 1574 isolated from sand of Sido Beach.</title>
        <authorList>
            <person name="Kim W."/>
        </authorList>
    </citation>
    <scope>NUCLEOTIDE SEQUENCE [LARGE SCALE GENOMIC DNA]</scope>
    <source>
        <strain evidence="3 4">CAU 1574</strain>
    </source>
</reference>
<name>A0ABR9AJV5_9BACT</name>
<keyword evidence="2" id="KW-0812">Transmembrane</keyword>
<accession>A0ABR9AJV5</accession>
<dbReference type="EMBL" id="JACYTQ010000002">
    <property type="protein sequence ID" value="MBD8488103.1"/>
    <property type="molecule type" value="Genomic_DNA"/>
</dbReference>
<protein>
    <submittedName>
        <fullName evidence="3">Uncharacterized protein</fullName>
    </submittedName>
</protein>
<dbReference type="PROSITE" id="PS51257">
    <property type="entry name" value="PROKAR_LIPOPROTEIN"/>
    <property type="match status" value="1"/>
</dbReference>
<keyword evidence="2" id="KW-1133">Transmembrane helix</keyword>
<gene>
    <name evidence="3" type="ORF">IFO69_05025</name>
</gene>
<keyword evidence="2" id="KW-0472">Membrane</keyword>
<organism evidence="3 4">
    <name type="scientific">Echinicola arenosa</name>
    <dbReference type="NCBI Taxonomy" id="2774144"/>
    <lineage>
        <taxon>Bacteria</taxon>
        <taxon>Pseudomonadati</taxon>
        <taxon>Bacteroidota</taxon>
        <taxon>Cytophagia</taxon>
        <taxon>Cytophagales</taxon>
        <taxon>Cyclobacteriaceae</taxon>
        <taxon>Echinicola</taxon>
    </lineage>
</organism>